<reference evidence="1" key="1">
    <citation type="journal article" date="2012" name="PLoS ONE">
        <title>Gene sets for utilization of primary and secondary nutrition supplies in the distal gut of endangered iberian lynx.</title>
        <authorList>
            <person name="Alcaide M."/>
            <person name="Messina E."/>
            <person name="Richter M."/>
            <person name="Bargiela R."/>
            <person name="Peplies J."/>
            <person name="Huws S.A."/>
            <person name="Newbold C.J."/>
            <person name="Golyshin P.N."/>
            <person name="Simon M.A."/>
            <person name="Lopez G."/>
            <person name="Yakimov M.M."/>
            <person name="Ferrer M."/>
        </authorList>
    </citation>
    <scope>NUCLEOTIDE SEQUENCE</scope>
</reference>
<proteinExistence type="predicted"/>
<sequence length="101" mass="10778">MQVKSPVHIAGNFLSQLLQACICGVSGLSLFQTLDACIPDTPGCFKIGLAHTQTDAVIHFGSNIKKLSDAGRAHGSCSRRNNLIVIHHWVIHSLSSISSSL</sequence>
<gene>
    <name evidence="1" type="ORF">EVA_06166</name>
</gene>
<protein>
    <submittedName>
        <fullName evidence="1">Uncharacterized protein</fullName>
    </submittedName>
</protein>
<organism evidence="1">
    <name type="scientific">gut metagenome</name>
    <dbReference type="NCBI Taxonomy" id="749906"/>
    <lineage>
        <taxon>unclassified sequences</taxon>
        <taxon>metagenomes</taxon>
        <taxon>organismal metagenomes</taxon>
    </lineage>
</organism>
<accession>J9CZL5</accession>
<dbReference type="PROSITE" id="PS51257">
    <property type="entry name" value="PROKAR_LIPOPROTEIN"/>
    <property type="match status" value="1"/>
</dbReference>
<name>J9CZL5_9ZZZZ</name>
<comment type="caution">
    <text evidence="1">The sequence shown here is derived from an EMBL/GenBank/DDBJ whole genome shotgun (WGS) entry which is preliminary data.</text>
</comment>
<dbReference type="AlphaFoldDB" id="J9CZL5"/>
<evidence type="ECO:0000313" key="1">
    <source>
        <dbReference type="EMBL" id="EJX05726.1"/>
    </source>
</evidence>
<dbReference type="EMBL" id="AMCI01001378">
    <property type="protein sequence ID" value="EJX05726.1"/>
    <property type="molecule type" value="Genomic_DNA"/>
</dbReference>